<organism evidence="1 2">
    <name type="scientific">Chromobacterium aquaticum</name>
    <dbReference type="NCBI Taxonomy" id="467180"/>
    <lineage>
        <taxon>Bacteria</taxon>
        <taxon>Pseudomonadati</taxon>
        <taxon>Pseudomonadota</taxon>
        <taxon>Betaproteobacteria</taxon>
        <taxon>Neisseriales</taxon>
        <taxon>Chromobacteriaceae</taxon>
        <taxon>Chromobacterium</taxon>
    </lineage>
</organism>
<proteinExistence type="predicted"/>
<accession>A0ABV8ZN54</accession>
<keyword evidence="2" id="KW-1185">Reference proteome</keyword>
<protein>
    <submittedName>
        <fullName evidence="1">DUF523 domain-containing protein</fullName>
    </submittedName>
</protein>
<reference evidence="2" key="1">
    <citation type="journal article" date="2019" name="Int. J. Syst. Evol. Microbiol.">
        <title>The Global Catalogue of Microorganisms (GCM) 10K type strain sequencing project: providing services to taxonomists for standard genome sequencing and annotation.</title>
        <authorList>
            <consortium name="The Broad Institute Genomics Platform"/>
            <consortium name="The Broad Institute Genome Sequencing Center for Infectious Disease"/>
            <person name="Wu L."/>
            <person name="Ma J."/>
        </authorList>
    </citation>
    <scope>NUCLEOTIDE SEQUENCE [LARGE SCALE GENOMIC DNA]</scope>
    <source>
        <strain evidence="2">CGMCC 4.7608</strain>
    </source>
</reference>
<comment type="caution">
    <text evidence="1">The sequence shown here is derived from an EMBL/GenBank/DDBJ whole genome shotgun (WGS) entry which is preliminary data.</text>
</comment>
<evidence type="ECO:0000313" key="2">
    <source>
        <dbReference type="Proteomes" id="UP001595999"/>
    </source>
</evidence>
<dbReference type="PANTHER" id="PTHR30087">
    <property type="entry name" value="INNER MEMBRANE PROTEIN"/>
    <property type="match status" value="1"/>
</dbReference>
<gene>
    <name evidence="1" type="ORF">ACFO0R_05840</name>
</gene>
<sequence length="170" mass="17883">MKPKLLVSACLLGQPVRYDGQAKPLSEQDWRRLRQKFDLIAACPEGMGGLPTPRPPAELRGGDGTAALRGQAGVITATGEDVSAAFIDGAGQALDLAQAHGCRQALLKANSPSCGSRRIYDGRFSGTLKDGEGVTASLFRQAGIVVCSEEDIDVLLDAPSRQAAQQSEFS</sequence>
<evidence type="ECO:0000313" key="1">
    <source>
        <dbReference type="EMBL" id="MFC4489134.1"/>
    </source>
</evidence>
<dbReference type="EMBL" id="JBHSEK010000002">
    <property type="protein sequence ID" value="MFC4489134.1"/>
    <property type="molecule type" value="Genomic_DNA"/>
</dbReference>
<dbReference type="Proteomes" id="UP001595999">
    <property type="component" value="Unassembled WGS sequence"/>
</dbReference>
<name>A0ABV8ZN54_9NEIS</name>
<dbReference type="Pfam" id="PF04463">
    <property type="entry name" value="2-thiour_desulf"/>
    <property type="match status" value="1"/>
</dbReference>
<dbReference type="RefSeq" id="WP_231463924.1">
    <property type="nucleotide sequence ID" value="NZ_JAJOHW010000113.1"/>
</dbReference>
<dbReference type="PANTHER" id="PTHR30087:SF1">
    <property type="entry name" value="HYPOTHETICAL CYTOSOLIC PROTEIN"/>
    <property type="match status" value="1"/>
</dbReference>
<dbReference type="InterPro" id="IPR007553">
    <property type="entry name" value="2-thiour_desulf"/>
</dbReference>